<dbReference type="AlphaFoldDB" id="A0AAP0IJJ0"/>
<evidence type="ECO:0000313" key="3">
    <source>
        <dbReference type="Proteomes" id="UP001417504"/>
    </source>
</evidence>
<feature type="compositionally biased region" description="Polar residues" evidence="1">
    <location>
        <begin position="50"/>
        <end position="69"/>
    </location>
</feature>
<organism evidence="2 3">
    <name type="scientific">Stephania japonica</name>
    <dbReference type="NCBI Taxonomy" id="461633"/>
    <lineage>
        <taxon>Eukaryota</taxon>
        <taxon>Viridiplantae</taxon>
        <taxon>Streptophyta</taxon>
        <taxon>Embryophyta</taxon>
        <taxon>Tracheophyta</taxon>
        <taxon>Spermatophyta</taxon>
        <taxon>Magnoliopsida</taxon>
        <taxon>Ranunculales</taxon>
        <taxon>Menispermaceae</taxon>
        <taxon>Menispermoideae</taxon>
        <taxon>Cissampelideae</taxon>
        <taxon>Stephania</taxon>
    </lineage>
</organism>
<dbReference type="EMBL" id="JBBNAE010000006">
    <property type="protein sequence ID" value="KAK9116133.1"/>
    <property type="molecule type" value="Genomic_DNA"/>
</dbReference>
<evidence type="ECO:0000313" key="2">
    <source>
        <dbReference type="EMBL" id="KAK9116133.1"/>
    </source>
</evidence>
<feature type="region of interest" description="Disordered" evidence="1">
    <location>
        <begin position="42"/>
        <end position="77"/>
    </location>
</feature>
<proteinExistence type="predicted"/>
<protein>
    <submittedName>
        <fullName evidence="2">Uncharacterized protein</fullName>
    </submittedName>
</protein>
<gene>
    <name evidence="2" type="ORF">Sjap_015080</name>
</gene>
<keyword evidence="3" id="KW-1185">Reference proteome</keyword>
<name>A0AAP0IJJ0_9MAGN</name>
<reference evidence="2 3" key="1">
    <citation type="submission" date="2024-01" db="EMBL/GenBank/DDBJ databases">
        <title>Genome assemblies of Stephania.</title>
        <authorList>
            <person name="Yang L."/>
        </authorList>
    </citation>
    <scope>NUCLEOTIDE SEQUENCE [LARGE SCALE GENOMIC DNA]</scope>
    <source>
        <strain evidence="2">QJT</strain>
        <tissue evidence="2">Leaf</tissue>
    </source>
</reference>
<sequence length="96" mass="10780">MYVHGAECYFESEPCRAIVQKNRCNKNGATSITLPHLVHHRSRNKIGCGQNRTKTQPPNSSLHNSTTSHAIDPNRSRDELGKAYGFKFLPRLSSSQ</sequence>
<evidence type="ECO:0000256" key="1">
    <source>
        <dbReference type="SAM" id="MobiDB-lite"/>
    </source>
</evidence>
<dbReference type="Proteomes" id="UP001417504">
    <property type="component" value="Unassembled WGS sequence"/>
</dbReference>
<comment type="caution">
    <text evidence="2">The sequence shown here is derived from an EMBL/GenBank/DDBJ whole genome shotgun (WGS) entry which is preliminary data.</text>
</comment>
<accession>A0AAP0IJJ0</accession>